<protein>
    <submittedName>
        <fullName evidence="15">ABC transporter related protein</fullName>
    </submittedName>
</protein>
<comment type="similarity">
    <text evidence="10">Belongs to the ABC transporter superfamily. Siderophore-Fe(3+) uptake transporter (SIUT) (TC 3.A.1.21) family.</text>
</comment>
<evidence type="ECO:0000256" key="12">
    <source>
        <dbReference type="SAM" id="Phobius"/>
    </source>
</evidence>
<evidence type="ECO:0000256" key="4">
    <source>
        <dbReference type="ARBA" id="ARBA00022519"/>
    </source>
</evidence>
<feature type="region of interest" description="Disordered" evidence="11">
    <location>
        <begin position="1"/>
        <end position="27"/>
    </location>
</feature>
<evidence type="ECO:0000256" key="7">
    <source>
        <dbReference type="ARBA" id="ARBA00022840"/>
    </source>
</evidence>
<dbReference type="KEGG" id="fri:FraEuI1c_5736"/>
<keyword evidence="4" id="KW-0997">Cell inner membrane</keyword>
<dbReference type="SUPFAM" id="SSF90123">
    <property type="entry name" value="ABC transporter transmembrane region"/>
    <property type="match status" value="1"/>
</dbReference>
<keyword evidence="16" id="KW-1185">Reference proteome</keyword>
<dbReference type="FunFam" id="3.40.50.300:FF:000221">
    <property type="entry name" value="Multidrug ABC transporter ATP-binding protein"/>
    <property type="match status" value="1"/>
</dbReference>
<dbReference type="PANTHER" id="PTHR43394">
    <property type="entry name" value="ATP-DEPENDENT PERMEASE MDL1, MITOCHONDRIAL"/>
    <property type="match status" value="1"/>
</dbReference>
<evidence type="ECO:0000256" key="8">
    <source>
        <dbReference type="ARBA" id="ARBA00022989"/>
    </source>
</evidence>
<dbReference type="Proteomes" id="UP000002484">
    <property type="component" value="Chromosome"/>
</dbReference>
<dbReference type="GO" id="GO:0005524">
    <property type="term" value="F:ATP binding"/>
    <property type="evidence" value="ECO:0007669"/>
    <property type="project" value="UniProtKB-KW"/>
</dbReference>
<comment type="subcellular location">
    <subcellularLocation>
        <location evidence="1">Cell inner membrane</location>
        <topology evidence="1">Multi-pass membrane protein</topology>
    </subcellularLocation>
</comment>
<proteinExistence type="inferred from homology"/>
<keyword evidence="9 12" id="KW-0472">Membrane</keyword>
<dbReference type="InterPro" id="IPR003439">
    <property type="entry name" value="ABC_transporter-like_ATP-bd"/>
</dbReference>
<dbReference type="GO" id="GO:0005886">
    <property type="term" value="C:plasma membrane"/>
    <property type="evidence" value="ECO:0007669"/>
    <property type="project" value="UniProtKB-SubCell"/>
</dbReference>
<dbReference type="InterPro" id="IPR036640">
    <property type="entry name" value="ABC1_TM_sf"/>
</dbReference>
<evidence type="ECO:0000313" key="15">
    <source>
        <dbReference type="EMBL" id="ADP83720.1"/>
    </source>
</evidence>
<dbReference type="Pfam" id="PF00664">
    <property type="entry name" value="ABC_membrane"/>
    <property type="match status" value="1"/>
</dbReference>
<evidence type="ECO:0000259" key="13">
    <source>
        <dbReference type="PROSITE" id="PS50893"/>
    </source>
</evidence>
<dbReference type="eggNOG" id="COG1132">
    <property type="taxonomic scope" value="Bacteria"/>
</dbReference>
<feature type="transmembrane region" description="Helical" evidence="12">
    <location>
        <begin position="65"/>
        <end position="90"/>
    </location>
</feature>
<evidence type="ECO:0000256" key="10">
    <source>
        <dbReference type="ARBA" id="ARBA00023455"/>
    </source>
</evidence>
<keyword evidence="6" id="KW-0547">Nucleotide-binding</keyword>
<dbReference type="AlphaFoldDB" id="E3IVR8"/>
<dbReference type="PROSITE" id="PS50893">
    <property type="entry name" value="ABC_TRANSPORTER_2"/>
    <property type="match status" value="1"/>
</dbReference>
<name>E3IVR8_PSEI1</name>
<dbReference type="GO" id="GO:0016887">
    <property type="term" value="F:ATP hydrolysis activity"/>
    <property type="evidence" value="ECO:0007669"/>
    <property type="project" value="InterPro"/>
</dbReference>
<dbReference type="GO" id="GO:0015421">
    <property type="term" value="F:ABC-type oligopeptide transporter activity"/>
    <property type="evidence" value="ECO:0007669"/>
    <property type="project" value="TreeGrafter"/>
</dbReference>
<feature type="transmembrane region" description="Helical" evidence="12">
    <location>
        <begin position="177"/>
        <end position="200"/>
    </location>
</feature>
<dbReference type="InterPro" id="IPR027417">
    <property type="entry name" value="P-loop_NTPase"/>
</dbReference>
<dbReference type="HOGENOM" id="CLU_000604_84_3_11"/>
<feature type="transmembrane region" description="Helical" evidence="12">
    <location>
        <begin position="102"/>
        <end position="123"/>
    </location>
</feature>
<feature type="domain" description="ABC transmembrane type-1" evidence="14">
    <location>
        <begin position="73"/>
        <end position="351"/>
    </location>
</feature>
<keyword evidence="5 12" id="KW-0812">Transmembrane</keyword>
<dbReference type="PROSITE" id="PS50929">
    <property type="entry name" value="ABC_TM1F"/>
    <property type="match status" value="1"/>
</dbReference>
<keyword evidence="7" id="KW-0067">ATP-binding</keyword>
<gene>
    <name evidence="15" type="ordered locus">FraEuI1c_5736</name>
</gene>
<evidence type="ECO:0000256" key="9">
    <source>
        <dbReference type="ARBA" id="ARBA00023136"/>
    </source>
</evidence>
<evidence type="ECO:0000259" key="14">
    <source>
        <dbReference type="PROSITE" id="PS50929"/>
    </source>
</evidence>
<evidence type="ECO:0000256" key="2">
    <source>
        <dbReference type="ARBA" id="ARBA00022448"/>
    </source>
</evidence>
<feature type="transmembrane region" description="Helical" evidence="12">
    <location>
        <begin position="206"/>
        <end position="223"/>
    </location>
</feature>
<accession>E3IVR8</accession>
<evidence type="ECO:0000256" key="6">
    <source>
        <dbReference type="ARBA" id="ARBA00022741"/>
    </source>
</evidence>
<dbReference type="Gene3D" id="3.40.50.300">
    <property type="entry name" value="P-loop containing nucleotide triphosphate hydrolases"/>
    <property type="match status" value="1"/>
</dbReference>
<dbReference type="InterPro" id="IPR039421">
    <property type="entry name" value="Type_1_exporter"/>
</dbReference>
<evidence type="ECO:0000313" key="16">
    <source>
        <dbReference type="Proteomes" id="UP000002484"/>
    </source>
</evidence>
<dbReference type="Pfam" id="PF00005">
    <property type="entry name" value="ABC_tran"/>
    <property type="match status" value="1"/>
</dbReference>
<dbReference type="InterPro" id="IPR003593">
    <property type="entry name" value="AAA+_ATPase"/>
</dbReference>
<evidence type="ECO:0000256" key="3">
    <source>
        <dbReference type="ARBA" id="ARBA00022475"/>
    </source>
</evidence>
<reference evidence="15 16" key="1">
    <citation type="submission" date="2010-10" db="EMBL/GenBank/DDBJ databases">
        <title>Complete sequence of Frankia sp. EuI1c.</title>
        <authorList>
            <consortium name="US DOE Joint Genome Institute"/>
            <person name="Lucas S."/>
            <person name="Copeland A."/>
            <person name="Lapidus A."/>
            <person name="Cheng J.-F."/>
            <person name="Bruce D."/>
            <person name="Goodwin L."/>
            <person name="Pitluck S."/>
            <person name="Chertkov O."/>
            <person name="Detter J.C."/>
            <person name="Han C."/>
            <person name="Tapia R."/>
            <person name="Land M."/>
            <person name="Hauser L."/>
            <person name="Jeffries C."/>
            <person name="Kyrpides N."/>
            <person name="Ivanova N."/>
            <person name="Mikhailova N."/>
            <person name="Beauchemin N."/>
            <person name="Sen A."/>
            <person name="Sur S.A."/>
            <person name="Gtari M."/>
            <person name="Wall L."/>
            <person name="Tisa L."/>
            <person name="Woyke T."/>
        </authorList>
    </citation>
    <scope>NUCLEOTIDE SEQUENCE [LARGE SCALE GENOMIC DNA]</scope>
    <source>
        <strain evidence="16">DSM 45817 / CECT 9037 / EuI1c</strain>
    </source>
</reference>
<dbReference type="SUPFAM" id="SSF52540">
    <property type="entry name" value="P-loop containing nucleoside triphosphate hydrolases"/>
    <property type="match status" value="1"/>
</dbReference>
<dbReference type="InterPro" id="IPR011527">
    <property type="entry name" value="ABC1_TM_dom"/>
</dbReference>
<evidence type="ECO:0000256" key="1">
    <source>
        <dbReference type="ARBA" id="ARBA00004429"/>
    </source>
</evidence>
<feature type="transmembrane region" description="Helical" evidence="12">
    <location>
        <begin position="294"/>
        <end position="314"/>
    </location>
</feature>
<dbReference type="InterPro" id="IPR017871">
    <property type="entry name" value="ABC_transporter-like_CS"/>
</dbReference>
<evidence type="ECO:0000256" key="5">
    <source>
        <dbReference type="ARBA" id="ARBA00022692"/>
    </source>
</evidence>
<feature type="domain" description="ABC transporter" evidence="13">
    <location>
        <begin position="457"/>
        <end position="695"/>
    </location>
</feature>
<organism evidence="15 16">
    <name type="scientific">Pseudofrankia inefficax (strain DSM 45817 / CECT 9037 / DDB 130130 / EuI1c)</name>
    <name type="common">Frankia inefficax</name>
    <dbReference type="NCBI Taxonomy" id="298654"/>
    <lineage>
        <taxon>Bacteria</taxon>
        <taxon>Bacillati</taxon>
        <taxon>Actinomycetota</taxon>
        <taxon>Actinomycetes</taxon>
        <taxon>Frankiales</taxon>
        <taxon>Frankiaceae</taxon>
        <taxon>Pseudofrankia</taxon>
    </lineage>
</organism>
<dbReference type="EMBL" id="CP002299">
    <property type="protein sequence ID" value="ADP83720.1"/>
    <property type="molecule type" value="Genomic_DNA"/>
</dbReference>
<sequence>MADEFKGSRAGVSDPTGMSTVSPGATAGRRVPLVPRATAWLLGRLTGSTTARRSVRFFDDAGPRLVAIVAMDLAGALSFAAAPFILRHLIDTGLTAPHGNSALIVSVAALLVVALLQALANAVSSVLSSGLGELVGQRAGQAVHDQLLRVPFAFFPGQRQGELFTLFGRDADEIETAVAMVLPRAVTTAISAVVGVATIAVLDWRLAAVSLVLAPGVFALLAVGRREGRSLSIELIKLRVKHFAQIGDTTGVSGALHIRLFDRTEHESRRYAEIADGIRRTAQRRNRVNARAQLMSSAGSAVAVVIVVGFGSWLVSTDRATIGTLLAFASALVYAYRPVTGLAESRSDLLDAGVAFERVFGLLDVDTDVRDLPVVGVGRAAAAATPARGPLVPAQGGEAGVGYARAWRSAPEIRIEGLWFRYERDPKSDWTAAGRELGRRWWDVQGAEAAENRREEAELAAAAKADAAVAVEQEWALRDLNLVAAAGAKTAIVGASGAGKSTLGGLLAGLYLATRGHIRCDGEDLATMDWRRLRSIVGVVPQDPYMFHDTIAANIRYGRIDATDAELEAAALDAGLGSLLEKLPKRLETVVGARGYQLSGGERQRVALARVLLADPPMLVLDEATSQLDSVTEQIVQEALARLGVGRTRVVIAHRLSTIVDADVIHVMADGQVVESGAHDDLLARDGAYAHLYARQLGDDDPARS</sequence>
<dbReference type="PROSITE" id="PS00211">
    <property type="entry name" value="ABC_TRANSPORTER_1"/>
    <property type="match status" value="1"/>
</dbReference>
<dbReference type="SMART" id="SM00382">
    <property type="entry name" value="AAA"/>
    <property type="match status" value="1"/>
</dbReference>
<dbReference type="STRING" id="298654.FraEuI1c_5736"/>
<dbReference type="InParanoid" id="E3IVR8"/>
<keyword evidence="3" id="KW-1003">Cell membrane</keyword>
<keyword evidence="8 12" id="KW-1133">Transmembrane helix</keyword>
<keyword evidence="2" id="KW-0813">Transport</keyword>
<dbReference type="Gene3D" id="1.20.1560.10">
    <property type="entry name" value="ABC transporter type 1, transmembrane domain"/>
    <property type="match status" value="1"/>
</dbReference>
<evidence type="ECO:0000256" key="11">
    <source>
        <dbReference type="SAM" id="MobiDB-lite"/>
    </source>
</evidence>
<dbReference type="PANTHER" id="PTHR43394:SF1">
    <property type="entry name" value="ATP-BINDING CASSETTE SUB-FAMILY B MEMBER 10, MITOCHONDRIAL"/>
    <property type="match status" value="1"/>
</dbReference>